<evidence type="ECO:0000313" key="3">
    <source>
        <dbReference type="Proteomes" id="UP001144397"/>
    </source>
</evidence>
<evidence type="ECO:0000256" key="1">
    <source>
        <dbReference type="SAM" id="MobiDB-lite"/>
    </source>
</evidence>
<dbReference type="Proteomes" id="UP001144397">
    <property type="component" value="Unassembled WGS sequence"/>
</dbReference>
<comment type="caution">
    <text evidence="2">The sequence shown here is derived from an EMBL/GenBank/DDBJ whole genome shotgun (WGS) entry which is preliminary data.</text>
</comment>
<organism evidence="2 3">
    <name type="scientific">Xanthobacter flavus</name>
    <dbReference type="NCBI Taxonomy" id="281"/>
    <lineage>
        <taxon>Bacteria</taxon>
        <taxon>Pseudomonadati</taxon>
        <taxon>Pseudomonadota</taxon>
        <taxon>Alphaproteobacteria</taxon>
        <taxon>Hyphomicrobiales</taxon>
        <taxon>Xanthobacteraceae</taxon>
        <taxon>Xanthobacter</taxon>
    </lineage>
</organism>
<name>A0A9W6CR80_XANFL</name>
<dbReference type="EMBL" id="BSDO01000002">
    <property type="protein sequence ID" value="GLI22403.1"/>
    <property type="molecule type" value="Genomic_DNA"/>
</dbReference>
<dbReference type="AlphaFoldDB" id="A0A9W6CR80"/>
<evidence type="ECO:0000313" key="2">
    <source>
        <dbReference type="EMBL" id="GLI22403.1"/>
    </source>
</evidence>
<gene>
    <name evidence="2" type="ORF">XFLAVUS301_20770</name>
</gene>
<feature type="region of interest" description="Disordered" evidence="1">
    <location>
        <begin position="24"/>
        <end position="67"/>
    </location>
</feature>
<sequence>MGLQRRQKGQPLPHAGLLVLLHAGIDEHADEPRHQKRERSQPGQERNVDVTAGRARNDDTLPGTSFQIENAALRAGIGPARQKMRL</sequence>
<reference evidence="2" key="1">
    <citation type="submission" date="2022-12" db="EMBL/GenBank/DDBJ databases">
        <title>Reference genome sequencing for broad-spectrum identification of bacterial and archaeal isolates by mass spectrometry.</title>
        <authorList>
            <person name="Sekiguchi Y."/>
            <person name="Tourlousse D.M."/>
        </authorList>
    </citation>
    <scope>NUCLEOTIDE SEQUENCE</scope>
    <source>
        <strain evidence="2">301</strain>
    </source>
</reference>
<feature type="compositionally biased region" description="Basic and acidic residues" evidence="1">
    <location>
        <begin position="24"/>
        <end position="33"/>
    </location>
</feature>
<protein>
    <submittedName>
        <fullName evidence="2">Uncharacterized protein</fullName>
    </submittedName>
</protein>
<accession>A0A9W6CR80</accession>
<proteinExistence type="predicted"/>